<dbReference type="EMBL" id="LR217695">
    <property type="protein sequence ID" value="VFP78061.1"/>
    <property type="molecule type" value="Genomic_DNA"/>
</dbReference>
<evidence type="ECO:0000256" key="2">
    <source>
        <dbReference type="ARBA" id="ARBA00022741"/>
    </source>
</evidence>
<protein>
    <recommendedName>
        <fullName evidence="8">Tyrosine--tRNA ligase</fullName>
        <ecNumber evidence="8">6.1.1.1</ecNumber>
    </recommendedName>
    <alternativeName>
        <fullName evidence="8">Tyrosyl-tRNA synthetase</fullName>
        <shortName evidence="8">TyrRS</shortName>
    </alternativeName>
</protein>
<dbReference type="CDD" id="cd00165">
    <property type="entry name" value="S4"/>
    <property type="match status" value="1"/>
</dbReference>
<feature type="binding site" evidence="8">
    <location>
        <position position="240"/>
    </location>
    <ligand>
        <name>ATP</name>
        <dbReference type="ChEBI" id="CHEBI:30616"/>
    </ligand>
</feature>
<dbReference type="Gene3D" id="3.10.290.10">
    <property type="entry name" value="RNA-binding S4 domain"/>
    <property type="match status" value="1"/>
</dbReference>
<evidence type="ECO:0000256" key="3">
    <source>
        <dbReference type="ARBA" id="ARBA00022840"/>
    </source>
</evidence>
<dbReference type="InterPro" id="IPR054608">
    <property type="entry name" value="SYY-like_C"/>
</dbReference>
<keyword evidence="3 8" id="KW-0067">ATP-binding</keyword>
<dbReference type="FunFam" id="1.10.240.10:FF:000001">
    <property type="entry name" value="Tyrosine--tRNA ligase"/>
    <property type="match status" value="1"/>
</dbReference>
<evidence type="ECO:0000313" key="12">
    <source>
        <dbReference type="Proteomes" id="UP000294404"/>
    </source>
</evidence>
<dbReference type="Gene3D" id="1.10.240.10">
    <property type="entry name" value="Tyrosyl-Transfer RNA Synthetase"/>
    <property type="match status" value="1"/>
</dbReference>
<dbReference type="CDD" id="cd00805">
    <property type="entry name" value="TyrRS_core"/>
    <property type="match status" value="1"/>
</dbReference>
<evidence type="ECO:0000256" key="7">
    <source>
        <dbReference type="ARBA" id="ARBA00048248"/>
    </source>
</evidence>
<dbReference type="SUPFAM" id="SSF55174">
    <property type="entry name" value="Alpha-L RNA-binding motif"/>
    <property type="match status" value="1"/>
</dbReference>
<gene>
    <name evidence="8 11" type="primary">tyrS</name>
    <name evidence="11" type="ORF">BUCICUMA2628_082</name>
</gene>
<dbReference type="GO" id="GO:0005829">
    <property type="term" value="C:cytosol"/>
    <property type="evidence" value="ECO:0007669"/>
    <property type="project" value="TreeGrafter"/>
</dbReference>
<keyword evidence="8" id="KW-0963">Cytoplasm</keyword>
<dbReference type="Gene3D" id="3.40.50.620">
    <property type="entry name" value="HUPs"/>
    <property type="match status" value="1"/>
</dbReference>
<evidence type="ECO:0000256" key="8">
    <source>
        <dbReference type="HAMAP-Rule" id="MF_02006"/>
    </source>
</evidence>
<comment type="subunit">
    <text evidence="8">Homodimer.</text>
</comment>
<name>A0A451CXH0_9GAMM</name>
<dbReference type="GO" id="GO:0004831">
    <property type="term" value="F:tyrosine-tRNA ligase activity"/>
    <property type="evidence" value="ECO:0007669"/>
    <property type="project" value="UniProtKB-UniRule"/>
</dbReference>
<keyword evidence="6 8" id="KW-0030">Aminoacyl-tRNA synthetase</keyword>
<feature type="short sequence motif" description="'KMSKS' region" evidence="8">
    <location>
        <begin position="237"/>
        <end position="241"/>
    </location>
</feature>
<dbReference type="AlphaFoldDB" id="A0A451CXH0"/>
<keyword evidence="2 8" id="KW-0547">Nucleotide-binding</keyword>
<evidence type="ECO:0000313" key="11">
    <source>
        <dbReference type="EMBL" id="VFP78061.1"/>
    </source>
</evidence>
<dbReference type="NCBIfam" id="TIGR00234">
    <property type="entry name" value="tyrS"/>
    <property type="match status" value="1"/>
</dbReference>
<dbReference type="PANTHER" id="PTHR11766">
    <property type="entry name" value="TYROSYL-TRNA SYNTHETASE"/>
    <property type="match status" value="1"/>
</dbReference>
<sequence>MITDINILDFLKKKGFFYKIFNKLNLYKHIKNKNIFLYCGFDPTESSLHVGHLLPILCLKYFQKFGHTPVILIGGATSLVGDPSFRISERSKNSPDILQYNQICLEKQLSYFFKDSDHIINKAIILNNYSWFKDISILSFLTKIGIHFSVNNMIHKESVKKRLIEQKTGISFTEFSYSLLQAYDFSILYKKYGVTLQIGGSDQGGNILSGIRLIRKLYHKEVFGITNPLLTTTNGEKFGKTGSNTIWLDATRTSPYKFYQFWINTLDSDINNFIRLFTSMDIELVDLKFNSVHIKQNLINKKIFLAEYLTKFVHGKKALKSVKRIVYFLFGQGSIKEIKEEDFVQLIQDGIPSIFCNNLLDLPNALVKTSLSSSLTQARNMISAQAIRINGQIQIQKNYSFNKSDLLFGKYTLLCRGRKHYVLIVWKI</sequence>
<feature type="short sequence motif" description="'HIGH' region" evidence="8">
    <location>
        <begin position="43"/>
        <end position="52"/>
    </location>
</feature>
<dbReference type="InterPro" id="IPR024107">
    <property type="entry name" value="Tyr-tRNA-ligase_bac_1"/>
</dbReference>
<comment type="function">
    <text evidence="8">Catalyzes the attachment of tyrosine to tRNA(Tyr) in a two-step reaction: tyrosine is first activated by ATP to form Tyr-AMP and then transferred to the acceptor end of tRNA(Tyr).</text>
</comment>
<dbReference type="PANTHER" id="PTHR11766:SF0">
    <property type="entry name" value="TYROSINE--TRNA LIGASE, MITOCHONDRIAL"/>
    <property type="match status" value="1"/>
</dbReference>
<reference evidence="11 12" key="1">
    <citation type="submission" date="2019-02" db="EMBL/GenBank/DDBJ databases">
        <authorList>
            <person name="Manzano-Marin A."/>
            <person name="Manzano-Marin A."/>
        </authorList>
    </citation>
    <scope>NUCLEOTIDE SEQUENCE [LARGE SCALE GENOMIC DNA]</scope>
    <source>
        <strain evidence="11 12">BuCicuneomaculata</strain>
    </source>
</reference>
<dbReference type="Pfam" id="PF00579">
    <property type="entry name" value="tRNA-synt_1b"/>
    <property type="match status" value="1"/>
</dbReference>
<dbReference type="Pfam" id="PF22421">
    <property type="entry name" value="SYY_C-terminal"/>
    <property type="match status" value="1"/>
</dbReference>
<dbReference type="InterPro" id="IPR036986">
    <property type="entry name" value="S4_RNA-bd_sf"/>
</dbReference>
<evidence type="ECO:0000259" key="10">
    <source>
        <dbReference type="Pfam" id="PF22421"/>
    </source>
</evidence>
<feature type="binding site" evidence="8">
    <location>
        <position position="177"/>
    </location>
    <ligand>
        <name>L-tyrosine</name>
        <dbReference type="ChEBI" id="CHEBI:58315"/>
    </ligand>
</feature>
<comment type="catalytic activity">
    <reaction evidence="7 8">
        <text>tRNA(Tyr) + L-tyrosine + ATP = L-tyrosyl-tRNA(Tyr) + AMP + diphosphate + H(+)</text>
        <dbReference type="Rhea" id="RHEA:10220"/>
        <dbReference type="Rhea" id="RHEA-COMP:9706"/>
        <dbReference type="Rhea" id="RHEA-COMP:9707"/>
        <dbReference type="ChEBI" id="CHEBI:15378"/>
        <dbReference type="ChEBI" id="CHEBI:30616"/>
        <dbReference type="ChEBI" id="CHEBI:33019"/>
        <dbReference type="ChEBI" id="CHEBI:58315"/>
        <dbReference type="ChEBI" id="CHEBI:78442"/>
        <dbReference type="ChEBI" id="CHEBI:78536"/>
        <dbReference type="ChEBI" id="CHEBI:456215"/>
        <dbReference type="EC" id="6.1.1.1"/>
    </reaction>
</comment>
<feature type="domain" description="Tyrosine--tRNA ligase SYY-like C-terminal" evidence="10">
    <location>
        <begin position="345"/>
        <end position="424"/>
    </location>
</feature>
<feature type="binding site" evidence="8">
    <location>
        <position position="181"/>
    </location>
    <ligand>
        <name>L-tyrosine</name>
        <dbReference type="ChEBI" id="CHEBI:58315"/>
    </ligand>
</feature>
<proteinExistence type="inferred from homology"/>
<dbReference type="EC" id="6.1.1.1" evidence="8"/>
<feature type="binding site" evidence="8">
    <location>
        <position position="38"/>
    </location>
    <ligand>
        <name>L-tyrosine</name>
        <dbReference type="ChEBI" id="CHEBI:58315"/>
    </ligand>
</feature>
<comment type="subcellular location">
    <subcellularLocation>
        <location evidence="8">Cytoplasm</location>
    </subcellularLocation>
</comment>
<dbReference type="SUPFAM" id="SSF52374">
    <property type="entry name" value="Nucleotidylyl transferase"/>
    <property type="match status" value="1"/>
</dbReference>
<dbReference type="GO" id="GO:0006437">
    <property type="term" value="P:tyrosyl-tRNA aminoacylation"/>
    <property type="evidence" value="ECO:0007669"/>
    <property type="project" value="UniProtKB-UniRule"/>
</dbReference>
<dbReference type="OrthoDB" id="9804243at2"/>
<keyword evidence="1 8" id="KW-0436">Ligase</keyword>
<evidence type="ECO:0000256" key="1">
    <source>
        <dbReference type="ARBA" id="ARBA00022598"/>
    </source>
</evidence>
<dbReference type="GO" id="GO:0005524">
    <property type="term" value="F:ATP binding"/>
    <property type="evidence" value="ECO:0007669"/>
    <property type="project" value="UniProtKB-UniRule"/>
</dbReference>
<dbReference type="HAMAP" id="MF_02006">
    <property type="entry name" value="Tyr_tRNA_synth_type1"/>
    <property type="match status" value="1"/>
</dbReference>
<dbReference type="Proteomes" id="UP000294404">
    <property type="component" value="Chromosome"/>
</dbReference>
<dbReference type="PROSITE" id="PS50889">
    <property type="entry name" value="S4"/>
    <property type="match status" value="1"/>
</dbReference>
<evidence type="ECO:0000256" key="5">
    <source>
        <dbReference type="ARBA" id="ARBA00022917"/>
    </source>
</evidence>
<dbReference type="PRINTS" id="PR01040">
    <property type="entry name" value="TRNASYNTHTYR"/>
</dbReference>
<keyword evidence="4 9" id="KW-0694">RNA-binding</keyword>
<dbReference type="InterPro" id="IPR002307">
    <property type="entry name" value="Tyr-tRNA-ligase"/>
</dbReference>
<dbReference type="InterPro" id="IPR002305">
    <property type="entry name" value="aa-tRNA-synth_Ic"/>
</dbReference>
<dbReference type="GO" id="GO:0003723">
    <property type="term" value="F:RNA binding"/>
    <property type="evidence" value="ECO:0007669"/>
    <property type="project" value="UniProtKB-KW"/>
</dbReference>
<evidence type="ECO:0000256" key="6">
    <source>
        <dbReference type="ARBA" id="ARBA00023146"/>
    </source>
</evidence>
<keyword evidence="5 8" id="KW-0648">Protein biosynthesis</keyword>
<evidence type="ECO:0000256" key="4">
    <source>
        <dbReference type="ARBA" id="ARBA00022884"/>
    </source>
</evidence>
<comment type="similarity">
    <text evidence="8">Belongs to the class-I aminoacyl-tRNA synthetase family. TyrS type 1 subfamily.</text>
</comment>
<dbReference type="InterPro" id="IPR014729">
    <property type="entry name" value="Rossmann-like_a/b/a_fold"/>
</dbReference>
<evidence type="ECO:0000256" key="9">
    <source>
        <dbReference type="PROSITE-ProRule" id="PRU00182"/>
    </source>
</evidence>
<accession>A0A451CXH0</accession>
<dbReference type="InterPro" id="IPR024088">
    <property type="entry name" value="Tyr-tRNA-ligase_bac-type"/>
</dbReference>
<organism evidence="11 12">
    <name type="scientific">Buchnera aphidicola</name>
    <name type="common">Cinara cuneomaculata</name>
    <dbReference type="NCBI Taxonomy" id="1660040"/>
    <lineage>
        <taxon>Bacteria</taxon>
        <taxon>Pseudomonadati</taxon>
        <taxon>Pseudomonadota</taxon>
        <taxon>Gammaproteobacteria</taxon>
        <taxon>Enterobacterales</taxon>
        <taxon>Erwiniaceae</taxon>
        <taxon>Buchnera</taxon>
    </lineage>
</organism>